<evidence type="ECO:0000313" key="7">
    <source>
        <dbReference type="EMBL" id="KAJ7350505.1"/>
    </source>
</evidence>
<gene>
    <name evidence="7" type="ORF">DFH08DRAFT_995049</name>
</gene>
<keyword evidence="3" id="KW-0413">Isomerase</keyword>
<feature type="domain" description="DEAD/DEAH-box helicase" evidence="6">
    <location>
        <begin position="33"/>
        <end position="226"/>
    </location>
</feature>
<dbReference type="GO" id="GO:0043138">
    <property type="term" value="F:3'-5' DNA helicase activity"/>
    <property type="evidence" value="ECO:0007669"/>
    <property type="project" value="UniProtKB-EC"/>
</dbReference>
<evidence type="ECO:0000256" key="3">
    <source>
        <dbReference type="ARBA" id="ARBA00023235"/>
    </source>
</evidence>
<dbReference type="Gene3D" id="3.40.50.300">
    <property type="entry name" value="P-loop containing nucleotide triphosphate hydrolases"/>
    <property type="match status" value="2"/>
</dbReference>
<dbReference type="EMBL" id="JARIHO010000014">
    <property type="protein sequence ID" value="KAJ7350505.1"/>
    <property type="molecule type" value="Genomic_DNA"/>
</dbReference>
<reference evidence="7" key="1">
    <citation type="submission" date="2023-03" db="EMBL/GenBank/DDBJ databases">
        <title>Massive genome expansion in bonnet fungi (Mycena s.s.) driven by repeated elements and novel gene families across ecological guilds.</title>
        <authorList>
            <consortium name="Lawrence Berkeley National Laboratory"/>
            <person name="Harder C.B."/>
            <person name="Miyauchi S."/>
            <person name="Viragh M."/>
            <person name="Kuo A."/>
            <person name="Thoen E."/>
            <person name="Andreopoulos B."/>
            <person name="Lu D."/>
            <person name="Skrede I."/>
            <person name="Drula E."/>
            <person name="Henrissat B."/>
            <person name="Morin E."/>
            <person name="Kohler A."/>
            <person name="Barry K."/>
            <person name="LaButti K."/>
            <person name="Morin E."/>
            <person name="Salamov A."/>
            <person name="Lipzen A."/>
            <person name="Mereny Z."/>
            <person name="Hegedus B."/>
            <person name="Baldrian P."/>
            <person name="Stursova M."/>
            <person name="Weitz H."/>
            <person name="Taylor A."/>
            <person name="Grigoriev I.V."/>
            <person name="Nagy L.G."/>
            <person name="Martin F."/>
            <person name="Kauserud H."/>
        </authorList>
    </citation>
    <scope>NUCLEOTIDE SEQUENCE</scope>
    <source>
        <strain evidence="7">CBHHK002</strain>
    </source>
</reference>
<protein>
    <recommendedName>
        <fullName evidence="5">DNA 3'-5' helicase</fullName>
        <ecNumber evidence="5">5.6.2.4</ecNumber>
    </recommendedName>
</protein>
<evidence type="ECO:0000256" key="4">
    <source>
        <dbReference type="ARBA" id="ARBA00034617"/>
    </source>
</evidence>
<dbReference type="PANTHER" id="PTHR13710:SF105">
    <property type="entry name" value="ATP-DEPENDENT DNA HELICASE Q1"/>
    <property type="match status" value="1"/>
</dbReference>
<dbReference type="Pfam" id="PF00270">
    <property type="entry name" value="DEAD"/>
    <property type="match status" value="1"/>
</dbReference>
<evidence type="ECO:0000313" key="8">
    <source>
        <dbReference type="Proteomes" id="UP001218218"/>
    </source>
</evidence>
<dbReference type="GO" id="GO:0009378">
    <property type="term" value="F:four-way junction helicase activity"/>
    <property type="evidence" value="ECO:0007669"/>
    <property type="project" value="TreeGrafter"/>
</dbReference>
<evidence type="ECO:0000256" key="1">
    <source>
        <dbReference type="ARBA" id="ARBA00005446"/>
    </source>
</evidence>
<dbReference type="Proteomes" id="UP001218218">
    <property type="component" value="Unassembled WGS sequence"/>
</dbReference>
<dbReference type="EC" id="5.6.2.4" evidence="5"/>
<evidence type="ECO:0000259" key="6">
    <source>
        <dbReference type="Pfam" id="PF00270"/>
    </source>
</evidence>
<comment type="catalytic activity">
    <reaction evidence="4">
        <text>Couples ATP hydrolysis with the unwinding of duplex DNA by translocating in the 3'-5' direction.</text>
        <dbReference type="EC" id="5.6.2.4"/>
    </reaction>
</comment>
<evidence type="ECO:0000256" key="2">
    <source>
        <dbReference type="ARBA" id="ARBA00023125"/>
    </source>
</evidence>
<sequence length="618" mass="69581">MSDMFQWSSKEGYDLIRPILEPTPLPYVPHNDQLEGVGKSLDGVNLFAVTPTGSGKTGYYTIYILVILAVITDPTLCPSAKFPSNPCLLVIYARQSLFSSRCLTFVDHCKPIQAANMKLLGLDVIAINSQSRSDTQRLHNKELGVTARTKPNTILTGPEQLQTAQFEKALRNKEFFDRICGTAFDEVHLLNTWGTSFRKEFQQMGFAKARMSDHYNPWILTSATVHDGPPFDNICKLLGLNYSFHLIHRSSFRPDVRIIFRDLISPISDDSFPEFQFVLADNRPTVIYAKSISLGSRIYTDLLCRAKLTVTSNRIRMYNSLNFESYNAETRELMKKEPADEGYCQIIIGTDTLSVGVAMRGRVDAVLVGEIEDTDELFQKLGRVNREKKAKDARGIIYISAATRKHAEKVVADHDAGASKPGKTPLDLSMPHLIIADCKVKTQDELYDNPVSDPLCTCTTCKDHPRPVRPSPCNCSGYLLESLPVLEPPVRASKVNYNIPKSQHLSKLQKARGTTRLQELRHEIFRDADQSKQWMLPPSFFLPDSTIASVLDNFALLTSEDKIKHLVRPPKHLTVYIPRIFEVLAELTPQFVTIAAERKAENAVNRVARKKAELDHEE</sequence>
<proteinExistence type="inferred from homology"/>
<dbReference type="GO" id="GO:0005737">
    <property type="term" value="C:cytoplasm"/>
    <property type="evidence" value="ECO:0007669"/>
    <property type="project" value="TreeGrafter"/>
</dbReference>
<dbReference type="GO" id="GO:0005694">
    <property type="term" value="C:chromosome"/>
    <property type="evidence" value="ECO:0007669"/>
    <property type="project" value="TreeGrafter"/>
</dbReference>
<dbReference type="AlphaFoldDB" id="A0AAD7A6A7"/>
<dbReference type="GO" id="GO:0003677">
    <property type="term" value="F:DNA binding"/>
    <property type="evidence" value="ECO:0007669"/>
    <property type="project" value="UniProtKB-KW"/>
</dbReference>
<dbReference type="SUPFAM" id="SSF52540">
    <property type="entry name" value="P-loop containing nucleoside triphosphate hydrolases"/>
    <property type="match status" value="1"/>
</dbReference>
<dbReference type="GO" id="GO:0000724">
    <property type="term" value="P:double-strand break repair via homologous recombination"/>
    <property type="evidence" value="ECO:0007669"/>
    <property type="project" value="TreeGrafter"/>
</dbReference>
<organism evidence="7 8">
    <name type="scientific">Mycena albidolilacea</name>
    <dbReference type="NCBI Taxonomy" id="1033008"/>
    <lineage>
        <taxon>Eukaryota</taxon>
        <taxon>Fungi</taxon>
        <taxon>Dikarya</taxon>
        <taxon>Basidiomycota</taxon>
        <taxon>Agaricomycotina</taxon>
        <taxon>Agaricomycetes</taxon>
        <taxon>Agaricomycetidae</taxon>
        <taxon>Agaricales</taxon>
        <taxon>Marasmiineae</taxon>
        <taxon>Mycenaceae</taxon>
        <taxon>Mycena</taxon>
    </lineage>
</organism>
<dbReference type="PANTHER" id="PTHR13710">
    <property type="entry name" value="DNA HELICASE RECQ FAMILY MEMBER"/>
    <property type="match status" value="1"/>
</dbReference>
<keyword evidence="8" id="KW-1185">Reference proteome</keyword>
<dbReference type="InterPro" id="IPR027417">
    <property type="entry name" value="P-loop_NTPase"/>
</dbReference>
<evidence type="ECO:0000256" key="5">
    <source>
        <dbReference type="ARBA" id="ARBA00034808"/>
    </source>
</evidence>
<comment type="similarity">
    <text evidence="1">Belongs to the helicase family. RecQ subfamily.</text>
</comment>
<accession>A0AAD7A6A7</accession>
<comment type="caution">
    <text evidence="7">The sequence shown here is derived from an EMBL/GenBank/DDBJ whole genome shotgun (WGS) entry which is preliminary data.</text>
</comment>
<dbReference type="GO" id="GO:0005524">
    <property type="term" value="F:ATP binding"/>
    <property type="evidence" value="ECO:0007669"/>
    <property type="project" value="InterPro"/>
</dbReference>
<dbReference type="InterPro" id="IPR011545">
    <property type="entry name" value="DEAD/DEAH_box_helicase_dom"/>
</dbReference>
<name>A0AAD7A6A7_9AGAR</name>
<keyword evidence="2" id="KW-0238">DNA-binding</keyword>